<evidence type="ECO:0000313" key="5">
    <source>
        <dbReference type="Proteomes" id="UP000726737"/>
    </source>
</evidence>
<dbReference type="OrthoDB" id="2426869at2759"/>
<evidence type="ECO:0008006" key="6">
    <source>
        <dbReference type="Google" id="ProtNLM"/>
    </source>
</evidence>
<feature type="compositionally biased region" description="Low complexity" evidence="3">
    <location>
        <begin position="232"/>
        <end position="246"/>
    </location>
</feature>
<dbReference type="InterPro" id="IPR036322">
    <property type="entry name" value="WD40_repeat_dom_sf"/>
</dbReference>
<keyword evidence="2" id="KW-0677">Repeat</keyword>
<dbReference type="AlphaFoldDB" id="A0A9P6Q7I8"/>
<dbReference type="InterPro" id="IPR015943">
    <property type="entry name" value="WD40/YVTN_repeat-like_dom_sf"/>
</dbReference>
<keyword evidence="1" id="KW-0853">WD repeat</keyword>
<keyword evidence="5" id="KW-1185">Reference proteome</keyword>
<evidence type="ECO:0000256" key="2">
    <source>
        <dbReference type="ARBA" id="ARBA00022737"/>
    </source>
</evidence>
<accession>A0A9P6Q7I8</accession>
<dbReference type="Proteomes" id="UP000726737">
    <property type="component" value="Unassembled WGS sequence"/>
</dbReference>
<dbReference type="SMART" id="SM00320">
    <property type="entry name" value="WD40"/>
    <property type="match status" value="3"/>
</dbReference>
<dbReference type="SUPFAM" id="SSF50978">
    <property type="entry name" value="WD40 repeat-like"/>
    <property type="match status" value="1"/>
</dbReference>
<feature type="region of interest" description="Disordered" evidence="3">
    <location>
        <begin position="232"/>
        <end position="257"/>
    </location>
</feature>
<protein>
    <recommendedName>
        <fullName evidence="6">WD40 repeat-like protein</fullName>
    </recommendedName>
</protein>
<dbReference type="Gene3D" id="2.130.10.10">
    <property type="entry name" value="YVTN repeat-like/Quinoprotein amine dehydrogenase"/>
    <property type="match status" value="1"/>
</dbReference>
<evidence type="ECO:0000256" key="1">
    <source>
        <dbReference type="ARBA" id="ARBA00022574"/>
    </source>
</evidence>
<dbReference type="PANTHER" id="PTHR22850">
    <property type="entry name" value="WD40 REPEAT FAMILY"/>
    <property type="match status" value="1"/>
</dbReference>
<proteinExistence type="predicted"/>
<gene>
    <name evidence="4" type="ORF">BG011_001986</name>
</gene>
<evidence type="ECO:0000256" key="3">
    <source>
        <dbReference type="SAM" id="MobiDB-lite"/>
    </source>
</evidence>
<name>A0A9P6Q7I8_9FUNG</name>
<reference evidence="4" key="1">
    <citation type="journal article" date="2020" name="Fungal Divers.">
        <title>Resolving the Mortierellaceae phylogeny through synthesis of multi-gene phylogenetics and phylogenomics.</title>
        <authorList>
            <person name="Vandepol N."/>
            <person name="Liber J."/>
            <person name="Desiro A."/>
            <person name="Na H."/>
            <person name="Kennedy M."/>
            <person name="Barry K."/>
            <person name="Grigoriev I.V."/>
            <person name="Miller A.N."/>
            <person name="O'Donnell K."/>
            <person name="Stajich J.E."/>
            <person name="Bonito G."/>
        </authorList>
    </citation>
    <scope>NUCLEOTIDE SEQUENCE</scope>
    <source>
        <strain evidence="4">KOD948</strain>
    </source>
</reference>
<organism evidence="4 5">
    <name type="scientific">Mortierella polycephala</name>
    <dbReference type="NCBI Taxonomy" id="41804"/>
    <lineage>
        <taxon>Eukaryota</taxon>
        <taxon>Fungi</taxon>
        <taxon>Fungi incertae sedis</taxon>
        <taxon>Mucoromycota</taxon>
        <taxon>Mortierellomycotina</taxon>
        <taxon>Mortierellomycetes</taxon>
        <taxon>Mortierellales</taxon>
        <taxon>Mortierellaceae</taxon>
        <taxon>Mortierella</taxon>
    </lineage>
</organism>
<comment type="caution">
    <text evidence="4">The sequence shown here is derived from an EMBL/GenBank/DDBJ whole genome shotgun (WGS) entry which is preliminary data.</text>
</comment>
<dbReference type="InterPro" id="IPR001680">
    <property type="entry name" value="WD40_rpt"/>
</dbReference>
<sequence>MSNPKVAEKRTAFVVENVHRSTTTKDLAKELGLNDEVSIIDSTPKYSRFSTASFTVKVGSLDVAMAIFRKHNFQLYREHHISMNFVPNEVYNRIPMLEIEAYADTQPVKVYEFFSRRGTVVSVNKMSTSRSWAIFRVYFAEKAAAIRAKAEMIPDSATYGSRHPAATIDRYAPTVISSKNIDDTATDFWTPPTETLPQKARGNLIGVPTNIKVPNNTATPIVTHVIKPILGSSRSSRSSRQQNTTVPPVPKKTETARTAALQRSNKYFRPIVPPEHVVHPGEIVSRHCSSRLFDGPHSHWCACAFMCYETFYNTSSKSTQGLVSISTLAWGAQLDISTFRMHYGSIFSPNDSLKQVPIASCLTVEMRQYGDKDSAAEVLAIRNNGGLSETCNTMVEGVNITARGKILSMKCIESGHLVTSSNSSQDSTLNIWDMREDNKEAVNLASLKSSQRGKLWIDAQRMDICSVDQNGTVCHYDATKTIQAGVRGVTLDYTSKTDLEESRSLKYYSSCISINASDSTVLVGSNEHAQVARWDLRSPKMAAFVSLACQRKEASSSSRKFYDPVYDVEWNPTNANEFMTVHARTVRVWDARKMDQDSYATFHRMGNGVIRKARWSPHKDDTIATLDLDGQVKIWKLNKFDKPADRTTLTQDPEMLFVHQGNKYVLASCSLLSIMDVVYVIVIHI</sequence>
<dbReference type="InterPro" id="IPR050459">
    <property type="entry name" value="WD_repeat_RBAP46/RBAP48/MSI1"/>
</dbReference>
<dbReference type="CDD" id="cd00590">
    <property type="entry name" value="RRM_SF"/>
    <property type="match status" value="1"/>
</dbReference>
<dbReference type="EMBL" id="JAAAJA010000159">
    <property type="protein sequence ID" value="KAG0260285.1"/>
    <property type="molecule type" value="Genomic_DNA"/>
</dbReference>
<evidence type="ECO:0000313" key="4">
    <source>
        <dbReference type="EMBL" id="KAG0260285.1"/>
    </source>
</evidence>